<dbReference type="OrthoDB" id="6735159at2"/>
<evidence type="ECO:0000256" key="3">
    <source>
        <dbReference type="ARBA" id="ARBA00012438"/>
    </source>
</evidence>
<gene>
    <name evidence="13" type="ORF">soil367_01610</name>
</gene>
<keyword evidence="9" id="KW-0902">Two-component regulatory system</keyword>
<dbReference type="EMBL" id="CP031093">
    <property type="protein sequence ID" value="QCF24757.1"/>
    <property type="molecule type" value="Genomic_DNA"/>
</dbReference>
<evidence type="ECO:0000256" key="8">
    <source>
        <dbReference type="ARBA" id="ARBA00022989"/>
    </source>
</evidence>
<evidence type="ECO:0000256" key="7">
    <source>
        <dbReference type="ARBA" id="ARBA00022777"/>
    </source>
</evidence>
<dbReference type="PANTHER" id="PTHR45436">
    <property type="entry name" value="SENSOR HISTIDINE KINASE YKOH"/>
    <property type="match status" value="1"/>
</dbReference>
<dbReference type="Pfam" id="PF00512">
    <property type="entry name" value="HisKA"/>
    <property type="match status" value="1"/>
</dbReference>
<dbReference type="InterPro" id="IPR050428">
    <property type="entry name" value="TCS_sensor_his_kinase"/>
</dbReference>
<comment type="subcellular location">
    <subcellularLocation>
        <location evidence="2">Membrane</location>
    </subcellularLocation>
</comment>
<organism evidence="13 14">
    <name type="scientific">Hydrocarboniclastica marina</name>
    <dbReference type="NCBI Taxonomy" id="2259620"/>
    <lineage>
        <taxon>Bacteria</taxon>
        <taxon>Pseudomonadati</taxon>
        <taxon>Pseudomonadota</taxon>
        <taxon>Gammaproteobacteria</taxon>
        <taxon>Alteromonadales</taxon>
        <taxon>Alteromonadaceae</taxon>
        <taxon>Hydrocarboniclastica</taxon>
    </lineage>
</organism>
<keyword evidence="7 13" id="KW-0418">Kinase</keyword>
<dbReference type="CDD" id="cd00082">
    <property type="entry name" value="HisKA"/>
    <property type="match status" value="1"/>
</dbReference>
<dbReference type="EC" id="2.7.13.3" evidence="3"/>
<dbReference type="SUPFAM" id="SSF47384">
    <property type="entry name" value="Homodimeric domain of signal transducing histidine kinase"/>
    <property type="match status" value="1"/>
</dbReference>
<protein>
    <recommendedName>
        <fullName evidence="3">histidine kinase</fullName>
        <ecNumber evidence="3">2.7.13.3</ecNumber>
    </recommendedName>
</protein>
<dbReference type="InterPro" id="IPR036890">
    <property type="entry name" value="HATPase_C_sf"/>
</dbReference>
<feature type="domain" description="HAMP" evidence="12">
    <location>
        <begin position="419"/>
        <end position="474"/>
    </location>
</feature>
<dbReference type="InterPro" id="IPR036097">
    <property type="entry name" value="HisK_dim/P_sf"/>
</dbReference>
<evidence type="ECO:0000256" key="10">
    <source>
        <dbReference type="SAM" id="Phobius"/>
    </source>
</evidence>
<feature type="transmembrane region" description="Helical" evidence="10">
    <location>
        <begin position="399"/>
        <end position="420"/>
    </location>
</feature>
<dbReference type="InterPro" id="IPR003660">
    <property type="entry name" value="HAMP_dom"/>
</dbReference>
<evidence type="ECO:0000256" key="4">
    <source>
        <dbReference type="ARBA" id="ARBA00022553"/>
    </source>
</evidence>
<dbReference type="InterPro" id="IPR005467">
    <property type="entry name" value="His_kinase_dom"/>
</dbReference>
<dbReference type="PROSITE" id="PS50885">
    <property type="entry name" value="HAMP"/>
    <property type="match status" value="1"/>
</dbReference>
<evidence type="ECO:0000256" key="6">
    <source>
        <dbReference type="ARBA" id="ARBA00022692"/>
    </source>
</evidence>
<comment type="catalytic activity">
    <reaction evidence="1">
        <text>ATP + protein L-histidine = ADP + protein N-phospho-L-histidine.</text>
        <dbReference type="EC" id="2.7.13.3"/>
    </reaction>
</comment>
<feature type="domain" description="Histidine kinase" evidence="11">
    <location>
        <begin position="482"/>
        <end position="691"/>
    </location>
</feature>
<dbReference type="PANTHER" id="PTHR45436:SF5">
    <property type="entry name" value="SENSOR HISTIDINE KINASE TRCS"/>
    <property type="match status" value="1"/>
</dbReference>
<dbReference type="AlphaFoldDB" id="A0A4P7XG73"/>
<evidence type="ECO:0000259" key="11">
    <source>
        <dbReference type="PROSITE" id="PS50109"/>
    </source>
</evidence>
<dbReference type="InterPro" id="IPR003661">
    <property type="entry name" value="HisK_dim/P_dom"/>
</dbReference>
<evidence type="ECO:0000256" key="9">
    <source>
        <dbReference type="ARBA" id="ARBA00023012"/>
    </source>
</evidence>
<dbReference type="Gene3D" id="1.10.287.130">
    <property type="match status" value="1"/>
</dbReference>
<evidence type="ECO:0000313" key="13">
    <source>
        <dbReference type="EMBL" id="QCF24757.1"/>
    </source>
</evidence>
<evidence type="ECO:0000313" key="14">
    <source>
        <dbReference type="Proteomes" id="UP000298049"/>
    </source>
</evidence>
<dbReference type="SUPFAM" id="SSF55874">
    <property type="entry name" value="ATPase domain of HSP90 chaperone/DNA topoisomerase II/histidine kinase"/>
    <property type="match status" value="1"/>
</dbReference>
<dbReference type="Gene3D" id="6.10.340.10">
    <property type="match status" value="1"/>
</dbReference>
<dbReference type="KEGG" id="hmi:soil367_01610"/>
<sequence length="698" mass="76201">MRLKQQLLIVGALTFLIPLAGIQFVVQLEEALRAQELNRMTEQAQRIARLLPASHTDTVAAARTIFAETFTRQLILDGYGDDWPNNPEQDGVPLLYADGEHLQWRAAFKDEQLWLFLKITGLSPVFASSSAGTIGDRLILHWKESGSSRQERVIEARAPGRVRVSGPRGEALPASRIDGVWQTHPDGFTVELSMPRPPPGSQFGFNLQHPQHDGMLTVGTLGPEESPADPGKPPLALAQPELPRLVEDQPALQNILRSFAGPGQSLTLINAEGWQLAQATGAEPGTVADIDRFDPLELLQQVVLQGLRVLLSARQDEGQALTVEGSRWYGKPLEDARTETGSTTVLTRSAQGESMLTVITPVVADKPRQSIADGQPRYLVSRLSTDALLSLSSTALGQVLARSLLFMVALLLILVGYASWLSWRVARLRQAVNGVVDADGRVTAVMEPSHARDELGDLSRQFASLVAQIRSYTSYLESFARKLSHELKTPLAVMRSSLDNLKHCEPTPAQTVYLERASDGAERLSRILTAMSEATRLEKSLTRTTSERFDLAVVVEAVAQGYRSLDPRVDYLGPTQPCVVLGAADLLVQALDKLLENARDFTPPEGRIEIRLERGTSEHVLSVCNDGPPLPDAMAEHIFDSFVTLREPGGEGHLGQGLVIVRLVAAFHRAKVAARNRKGGVCFTLRLPAPDPTQSLAT</sequence>
<dbReference type="PROSITE" id="PS50109">
    <property type="entry name" value="HIS_KIN"/>
    <property type="match status" value="1"/>
</dbReference>
<keyword evidence="4" id="KW-0597">Phosphoprotein</keyword>
<dbReference type="Proteomes" id="UP000298049">
    <property type="component" value="Chromosome"/>
</dbReference>
<dbReference type="Gene3D" id="3.30.565.10">
    <property type="entry name" value="Histidine kinase-like ATPase, C-terminal domain"/>
    <property type="match status" value="1"/>
</dbReference>
<keyword evidence="10" id="KW-0472">Membrane</keyword>
<proteinExistence type="predicted"/>
<dbReference type="RefSeq" id="WP_136546278.1">
    <property type="nucleotide sequence ID" value="NZ_CP031093.1"/>
</dbReference>
<dbReference type="SMART" id="SM00388">
    <property type="entry name" value="HisKA"/>
    <property type="match status" value="1"/>
</dbReference>
<dbReference type="InterPro" id="IPR003594">
    <property type="entry name" value="HATPase_dom"/>
</dbReference>
<keyword evidence="6 10" id="KW-0812">Transmembrane</keyword>
<evidence type="ECO:0000256" key="1">
    <source>
        <dbReference type="ARBA" id="ARBA00000085"/>
    </source>
</evidence>
<keyword evidence="8 10" id="KW-1133">Transmembrane helix</keyword>
<keyword evidence="5" id="KW-0808">Transferase</keyword>
<evidence type="ECO:0000256" key="5">
    <source>
        <dbReference type="ARBA" id="ARBA00022679"/>
    </source>
</evidence>
<dbReference type="SMART" id="SM00387">
    <property type="entry name" value="HATPase_c"/>
    <property type="match status" value="1"/>
</dbReference>
<accession>A0A4P7XG73</accession>
<evidence type="ECO:0000259" key="12">
    <source>
        <dbReference type="PROSITE" id="PS50885"/>
    </source>
</evidence>
<reference evidence="13 14" key="1">
    <citation type="submission" date="2018-07" db="EMBL/GenBank/DDBJ databases">
        <title>Marsedoiliclastica nanhaica gen. nov. sp. nov., a novel marine hydrocarbonoclastic bacterium isolated from an in-situ enriched hydrocarbon-degrading consortium in deep-sea sediment.</title>
        <authorList>
            <person name="Dong C."/>
            <person name="Ma T."/>
            <person name="Liu R."/>
            <person name="Shao Z."/>
        </authorList>
    </citation>
    <scope>NUCLEOTIDE SEQUENCE [LARGE SCALE GENOMIC DNA]</scope>
    <source>
        <strain evidence="14">soil36-7</strain>
    </source>
</reference>
<keyword evidence="14" id="KW-1185">Reference proteome</keyword>
<name>A0A4P7XG73_9ALTE</name>
<dbReference type="GO" id="GO:0000155">
    <property type="term" value="F:phosphorelay sensor kinase activity"/>
    <property type="evidence" value="ECO:0007669"/>
    <property type="project" value="InterPro"/>
</dbReference>
<evidence type="ECO:0000256" key="2">
    <source>
        <dbReference type="ARBA" id="ARBA00004370"/>
    </source>
</evidence>
<dbReference type="GO" id="GO:0016020">
    <property type="term" value="C:membrane"/>
    <property type="evidence" value="ECO:0007669"/>
    <property type="project" value="UniProtKB-SubCell"/>
</dbReference>
<dbReference type="Pfam" id="PF02518">
    <property type="entry name" value="HATPase_c"/>
    <property type="match status" value="1"/>
</dbReference>